<gene>
    <name evidence="1" type="ORF">HOLleu_44671</name>
</gene>
<dbReference type="AlphaFoldDB" id="A0A9Q1BAA9"/>
<reference evidence="1" key="1">
    <citation type="submission" date="2021-10" db="EMBL/GenBank/DDBJ databases">
        <title>Tropical sea cucumber genome reveals ecological adaptation and Cuvierian tubules defense mechanism.</title>
        <authorList>
            <person name="Chen T."/>
        </authorList>
    </citation>
    <scope>NUCLEOTIDE SEQUENCE</scope>
    <source>
        <strain evidence="1">Nanhai2018</strain>
        <tissue evidence="1">Muscle</tissue>
    </source>
</reference>
<protein>
    <submittedName>
        <fullName evidence="1">Uncharacterized protein</fullName>
    </submittedName>
</protein>
<keyword evidence="2" id="KW-1185">Reference proteome</keyword>
<organism evidence="1 2">
    <name type="scientific">Holothuria leucospilota</name>
    <name type="common">Black long sea cucumber</name>
    <name type="synonym">Mertensiothuria leucospilota</name>
    <dbReference type="NCBI Taxonomy" id="206669"/>
    <lineage>
        <taxon>Eukaryota</taxon>
        <taxon>Metazoa</taxon>
        <taxon>Echinodermata</taxon>
        <taxon>Eleutherozoa</taxon>
        <taxon>Echinozoa</taxon>
        <taxon>Holothuroidea</taxon>
        <taxon>Aspidochirotacea</taxon>
        <taxon>Aspidochirotida</taxon>
        <taxon>Holothuriidae</taxon>
        <taxon>Holothuria</taxon>
    </lineage>
</organism>
<dbReference type="Proteomes" id="UP001152320">
    <property type="component" value="Unassembled WGS sequence"/>
</dbReference>
<evidence type="ECO:0000313" key="1">
    <source>
        <dbReference type="EMBL" id="KAJ8017719.1"/>
    </source>
</evidence>
<accession>A0A9Q1BAA9</accession>
<proteinExistence type="predicted"/>
<dbReference type="EMBL" id="JAIZAY010001102">
    <property type="protein sequence ID" value="KAJ8017719.1"/>
    <property type="molecule type" value="Genomic_DNA"/>
</dbReference>
<evidence type="ECO:0000313" key="2">
    <source>
        <dbReference type="Proteomes" id="UP001152320"/>
    </source>
</evidence>
<sequence length="64" mass="7234">MLSCLLHLSTWQGITTPLGVLVEIKPVSGQYLKIYDMMCANICFSFRETWQDAQKPVLGSILIM</sequence>
<comment type="caution">
    <text evidence="1">The sequence shown here is derived from an EMBL/GenBank/DDBJ whole genome shotgun (WGS) entry which is preliminary data.</text>
</comment>
<name>A0A9Q1BAA9_HOLLE</name>